<dbReference type="AlphaFoldDB" id="A0AAE0ED02"/>
<sequence>MRKTTMAKRPWIIEKGIDVSSITDTHVPGMVTTCQWAGYVERPPRQNRRVVAEFYTSMIPERFLNGSAVLVQGVTVSITPNMITQYFAALDVKANDDRGIEWLEEIDQYMGRLAAVLRMDG</sequence>
<dbReference type="Proteomes" id="UP001281410">
    <property type="component" value="Unassembled WGS sequence"/>
</dbReference>
<protein>
    <submittedName>
        <fullName evidence="1">Uncharacterized protein</fullName>
    </submittedName>
</protein>
<dbReference type="EMBL" id="JANJYJ010000003">
    <property type="protein sequence ID" value="KAK3221890.1"/>
    <property type="molecule type" value="Genomic_DNA"/>
</dbReference>
<evidence type="ECO:0000313" key="2">
    <source>
        <dbReference type="Proteomes" id="UP001281410"/>
    </source>
</evidence>
<proteinExistence type="predicted"/>
<keyword evidence="2" id="KW-1185">Reference proteome</keyword>
<accession>A0AAE0ED02</accession>
<comment type="caution">
    <text evidence="1">The sequence shown here is derived from an EMBL/GenBank/DDBJ whole genome shotgun (WGS) entry which is preliminary data.</text>
</comment>
<name>A0AAE0ED02_9ROSI</name>
<gene>
    <name evidence="1" type="ORF">Dsin_008915</name>
</gene>
<evidence type="ECO:0000313" key="1">
    <source>
        <dbReference type="EMBL" id="KAK3221890.1"/>
    </source>
</evidence>
<organism evidence="1 2">
    <name type="scientific">Dipteronia sinensis</name>
    <dbReference type="NCBI Taxonomy" id="43782"/>
    <lineage>
        <taxon>Eukaryota</taxon>
        <taxon>Viridiplantae</taxon>
        <taxon>Streptophyta</taxon>
        <taxon>Embryophyta</taxon>
        <taxon>Tracheophyta</taxon>
        <taxon>Spermatophyta</taxon>
        <taxon>Magnoliopsida</taxon>
        <taxon>eudicotyledons</taxon>
        <taxon>Gunneridae</taxon>
        <taxon>Pentapetalae</taxon>
        <taxon>rosids</taxon>
        <taxon>malvids</taxon>
        <taxon>Sapindales</taxon>
        <taxon>Sapindaceae</taxon>
        <taxon>Hippocastanoideae</taxon>
        <taxon>Acereae</taxon>
        <taxon>Dipteronia</taxon>
    </lineage>
</organism>
<reference evidence="1" key="1">
    <citation type="journal article" date="2023" name="Plant J.">
        <title>Genome sequences and population genomics provide insights into the demographic history, inbreeding, and mutation load of two 'living fossil' tree species of Dipteronia.</title>
        <authorList>
            <person name="Feng Y."/>
            <person name="Comes H.P."/>
            <person name="Chen J."/>
            <person name="Zhu S."/>
            <person name="Lu R."/>
            <person name="Zhang X."/>
            <person name="Li P."/>
            <person name="Qiu J."/>
            <person name="Olsen K.M."/>
            <person name="Qiu Y."/>
        </authorList>
    </citation>
    <scope>NUCLEOTIDE SEQUENCE</scope>
    <source>
        <strain evidence="1">NBL</strain>
    </source>
</reference>